<keyword evidence="2" id="KW-1185">Reference proteome</keyword>
<dbReference type="OrthoDB" id="2949637at2759"/>
<dbReference type="Proteomes" id="UP000620124">
    <property type="component" value="Unassembled WGS sequence"/>
</dbReference>
<name>A0A8H6YMH6_9AGAR</name>
<protein>
    <submittedName>
        <fullName evidence="1">Putative MFS transporter</fullName>
    </submittedName>
</protein>
<organism evidence="1 2">
    <name type="scientific">Mycena venus</name>
    <dbReference type="NCBI Taxonomy" id="2733690"/>
    <lineage>
        <taxon>Eukaryota</taxon>
        <taxon>Fungi</taxon>
        <taxon>Dikarya</taxon>
        <taxon>Basidiomycota</taxon>
        <taxon>Agaricomycotina</taxon>
        <taxon>Agaricomycetes</taxon>
        <taxon>Agaricomycetidae</taxon>
        <taxon>Agaricales</taxon>
        <taxon>Marasmiineae</taxon>
        <taxon>Mycenaceae</taxon>
        <taxon>Mycena</taxon>
    </lineage>
</organism>
<gene>
    <name evidence="1" type="ORF">MVEN_00792000</name>
</gene>
<reference evidence="1" key="1">
    <citation type="submission" date="2020-05" db="EMBL/GenBank/DDBJ databases">
        <title>Mycena genomes resolve the evolution of fungal bioluminescence.</title>
        <authorList>
            <person name="Tsai I.J."/>
        </authorList>
    </citation>
    <scope>NUCLEOTIDE SEQUENCE</scope>
    <source>
        <strain evidence="1">CCC161011</strain>
    </source>
</reference>
<evidence type="ECO:0000313" key="2">
    <source>
        <dbReference type="Proteomes" id="UP000620124"/>
    </source>
</evidence>
<proteinExistence type="predicted"/>
<dbReference type="SUPFAM" id="SSF81383">
    <property type="entry name" value="F-box domain"/>
    <property type="match status" value="1"/>
</dbReference>
<dbReference type="InterPro" id="IPR036047">
    <property type="entry name" value="F-box-like_dom_sf"/>
</dbReference>
<dbReference type="EMBL" id="JACAZI010000005">
    <property type="protein sequence ID" value="KAF7360605.1"/>
    <property type="molecule type" value="Genomic_DNA"/>
</dbReference>
<comment type="caution">
    <text evidence="1">The sequence shown here is derived from an EMBL/GenBank/DDBJ whole genome shotgun (WGS) entry which is preliminary data.</text>
</comment>
<sequence length="256" mass="28643">MSTAKASVISTPELLEITLTHLPMRDLLVTAPLVSKTWHAATLTPALQRALFFQPAPLSAPVLNPLLAEIFPPFFTPGIKDSCIWPGTADSIMSMPWSKAPDAFKRPEASWRRMLVTQPPARTLILAETTYGQSGVYTRRTVVDDLSLRMGALYDFAVPFIDCPDASFCIRFRNGDDADAEHEGGLILSVTGTESWAPERGALLDERFYYSDHDDETDSELKAAVEINYGDWVLHSDVDGEEWVQRRGQTEWVRKR</sequence>
<evidence type="ECO:0000313" key="1">
    <source>
        <dbReference type="EMBL" id="KAF7360605.1"/>
    </source>
</evidence>
<dbReference type="AlphaFoldDB" id="A0A8H6YMH6"/>
<accession>A0A8H6YMH6</accession>